<feature type="signal peptide" evidence="1">
    <location>
        <begin position="1"/>
        <end position="24"/>
    </location>
</feature>
<keyword evidence="1" id="KW-0732">Signal</keyword>
<protein>
    <recommendedName>
        <fullName evidence="4">Chemokine interleukin-8-like domain-containing protein</fullName>
    </recommendedName>
</protein>
<evidence type="ECO:0000313" key="2">
    <source>
        <dbReference type="EMBL" id="RLW04084.1"/>
    </source>
</evidence>
<name>A0A3L8SLB8_CHLGU</name>
<organism evidence="2 3">
    <name type="scientific">Chloebia gouldiae</name>
    <name type="common">Gouldian finch</name>
    <name type="synonym">Erythrura gouldiae</name>
    <dbReference type="NCBI Taxonomy" id="44316"/>
    <lineage>
        <taxon>Eukaryota</taxon>
        <taxon>Metazoa</taxon>
        <taxon>Chordata</taxon>
        <taxon>Craniata</taxon>
        <taxon>Vertebrata</taxon>
        <taxon>Euteleostomi</taxon>
        <taxon>Archelosauria</taxon>
        <taxon>Archosauria</taxon>
        <taxon>Dinosauria</taxon>
        <taxon>Saurischia</taxon>
        <taxon>Theropoda</taxon>
        <taxon>Coelurosauria</taxon>
        <taxon>Aves</taxon>
        <taxon>Neognathae</taxon>
        <taxon>Neoaves</taxon>
        <taxon>Telluraves</taxon>
        <taxon>Australaves</taxon>
        <taxon>Passeriformes</taxon>
        <taxon>Passeroidea</taxon>
        <taxon>Passeridae</taxon>
        <taxon>Chloebia</taxon>
    </lineage>
</organism>
<proteinExistence type="predicted"/>
<dbReference type="EMBL" id="QUSF01000014">
    <property type="protein sequence ID" value="RLW04084.1"/>
    <property type="molecule type" value="Genomic_DNA"/>
</dbReference>
<gene>
    <name evidence="2" type="ORF">DV515_00006118</name>
</gene>
<reference evidence="2 3" key="1">
    <citation type="journal article" date="2018" name="Proc. R. Soc. B">
        <title>A non-coding region near Follistatin controls head colour polymorphism in the Gouldian finch.</title>
        <authorList>
            <person name="Toomey M.B."/>
            <person name="Marques C.I."/>
            <person name="Andrade P."/>
            <person name="Araujo P.M."/>
            <person name="Sabatino S."/>
            <person name="Gazda M.A."/>
            <person name="Afonso S."/>
            <person name="Lopes R.J."/>
            <person name="Corbo J.C."/>
            <person name="Carneiro M."/>
        </authorList>
    </citation>
    <scope>NUCLEOTIDE SEQUENCE [LARGE SCALE GENOMIC DNA]</scope>
    <source>
        <strain evidence="2">Red01</strain>
        <tissue evidence="2">Muscle</tissue>
    </source>
</reference>
<feature type="chain" id="PRO_5018005126" description="Chemokine interleukin-8-like domain-containing protein" evidence="1">
    <location>
        <begin position="25"/>
        <end position="76"/>
    </location>
</feature>
<sequence length="76" mass="8641">MKLLALCGFLFVCVLCLSVVAVEGQVRRRCCSKVPKRNKNPHEGISSKIIAVPTRRYCKPCRWRDPMFPGPLPQLK</sequence>
<comment type="caution">
    <text evidence="2">The sequence shown here is derived from an EMBL/GenBank/DDBJ whole genome shotgun (WGS) entry which is preliminary data.</text>
</comment>
<evidence type="ECO:0000256" key="1">
    <source>
        <dbReference type="SAM" id="SignalP"/>
    </source>
</evidence>
<evidence type="ECO:0000313" key="3">
    <source>
        <dbReference type="Proteomes" id="UP000276834"/>
    </source>
</evidence>
<dbReference type="Proteomes" id="UP000276834">
    <property type="component" value="Unassembled WGS sequence"/>
</dbReference>
<evidence type="ECO:0008006" key="4">
    <source>
        <dbReference type="Google" id="ProtNLM"/>
    </source>
</evidence>
<accession>A0A3L8SLB8</accession>
<dbReference type="AlphaFoldDB" id="A0A3L8SLB8"/>
<keyword evidence="3" id="KW-1185">Reference proteome</keyword>